<dbReference type="SUPFAM" id="SSF53448">
    <property type="entry name" value="Nucleotide-diphospho-sugar transferases"/>
    <property type="match status" value="1"/>
</dbReference>
<name>A0ABU1MWG9_9CAUL</name>
<dbReference type="InterPro" id="IPR004528">
    <property type="entry name" value="KdsB"/>
</dbReference>
<evidence type="ECO:0000313" key="5">
    <source>
        <dbReference type="Proteomes" id="UP001262754"/>
    </source>
</evidence>
<keyword evidence="1 4" id="KW-0808">Transferase</keyword>
<dbReference type="RefSeq" id="WP_310030071.1">
    <property type="nucleotide sequence ID" value="NZ_JAVDRL010000003.1"/>
</dbReference>
<dbReference type="NCBIfam" id="NF003948">
    <property type="entry name" value="PRK05450.1-1"/>
    <property type="match status" value="1"/>
</dbReference>
<keyword evidence="2 4" id="KW-0548">Nucleotidyltransferase</keyword>
<dbReference type="EC" id="2.7.7.38" evidence="4"/>
<dbReference type="InterPro" id="IPR029044">
    <property type="entry name" value="Nucleotide-diphossugar_trans"/>
</dbReference>
<dbReference type="CDD" id="cd02517">
    <property type="entry name" value="CMP-KDO-Synthetase"/>
    <property type="match status" value="1"/>
</dbReference>
<gene>
    <name evidence="4" type="ORF">J2800_001270</name>
</gene>
<evidence type="ECO:0000256" key="1">
    <source>
        <dbReference type="ARBA" id="ARBA00022679"/>
    </source>
</evidence>
<dbReference type="Proteomes" id="UP001262754">
    <property type="component" value="Unassembled WGS sequence"/>
</dbReference>
<dbReference type="EMBL" id="JAVDRL010000003">
    <property type="protein sequence ID" value="MDR6530534.1"/>
    <property type="molecule type" value="Genomic_DNA"/>
</dbReference>
<comment type="caution">
    <text evidence="4">The sequence shown here is derived from an EMBL/GenBank/DDBJ whole genome shotgun (WGS) entry which is preliminary data.</text>
</comment>
<dbReference type="NCBIfam" id="NF003952">
    <property type="entry name" value="PRK05450.1-5"/>
    <property type="match status" value="1"/>
</dbReference>
<reference evidence="4 5" key="1">
    <citation type="submission" date="2023-07" db="EMBL/GenBank/DDBJ databases">
        <title>Sorghum-associated microbial communities from plants grown in Nebraska, USA.</title>
        <authorList>
            <person name="Schachtman D."/>
        </authorList>
    </citation>
    <scope>NUCLEOTIDE SEQUENCE [LARGE SCALE GENOMIC DNA]</scope>
    <source>
        <strain evidence="4 5">DS2154</strain>
    </source>
</reference>
<sequence>MNPIVVIPARMAATRLPDKPLADIGGLPMIVRVLRQAQAAGIGPVAVAAGDAAIVEAVERAGGRAVLTDPALPSGSDRILAALEVLDPDRRHDVVINLQGDMPFVQPSVLGACADLLGAHPGCDIATVVAPEASPADRSNPDVVKAVLAMEQDGLSGRALYFTRSTLYGDAPIWRHIGIYGYRRAALEAFNAAPPSPLEKREKLEQLRAMELGLSLRAAAAAEAPISVDNPSDLEAARAYSNSNGAAGKTA</sequence>
<dbReference type="PANTHER" id="PTHR42866">
    <property type="entry name" value="3-DEOXY-MANNO-OCTULOSONATE CYTIDYLYLTRANSFERASE"/>
    <property type="match status" value="1"/>
</dbReference>
<evidence type="ECO:0000256" key="2">
    <source>
        <dbReference type="ARBA" id="ARBA00022695"/>
    </source>
</evidence>
<proteinExistence type="predicted"/>
<dbReference type="InterPro" id="IPR003329">
    <property type="entry name" value="Cytidylyl_trans"/>
</dbReference>
<dbReference type="Pfam" id="PF02348">
    <property type="entry name" value="CTP_transf_3"/>
    <property type="match status" value="1"/>
</dbReference>
<dbReference type="GO" id="GO:0008690">
    <property type="term" value="F:3-deoxy-manno-octulosonate cytidylyltransferase activity"/>
    <property type="evidence" value="ECO:0007669"/>
    <property type="project" value="UniProtKB-EC"/>
</dbReference>
<accession>A0ABU1MWG9</accession>
<evidence type="ECO:0000313" key="4">
    <source>
        <dbReference type="EMBL" id="MDR6530534.1"/>
    </source>
</evidence>
<organism evidence="4 5">
    <name type="scientific">Caulobacter rhizosphaerae</name>
    <dbReference type="NCBI Taxonomy" id="2010972"/>
    <lineage>
        <taxon>Bacteria</taxon>
        <taxon>Pseudomonadati</taxon>
        <taxon>Pseudomonadota</taxon>
        <taxon>Alphaproteobacteria</taxon>
        <taxon>Caulobacterales</taxon>
        <taxon>Caulobacteraceae</taxon>
        <taxon>Caulobacter</taxon>
    </lineage>
</organism>
<protein>
    <submittedName>
        <fullName evidence="4">3-deoxy-manno-octulosonate cytidylyltransferase (CMP-KDO synthetase)</fullName>
        <ecNumber evidence="4">2.7.7.38</ecNumber>
    </submittedName>
</protein>
<keyword evidence="5" id="KW-1185">Reference proteome</keyword>
<dbReference type="PANTHER" id="PTHR42866:SF2">
    <property type="entry name" value="3-DEOXY-MANNO-OCTULOSONATE CYTIDYLYLTRANSFERASE, MITOCHONDRIAL"/>
    <property type="match status" value="1"/>
</dbReference>
<dbReference type="Gene3D" id="3.90.550.10">
    <property type="entry name" value="Spore Coat Polysaccharide Biosynthesis Protein SpsA, Chain A"/>
    <property type="match status" value="1"/>
</dbReference>
<evidence type="ECO:0000256" key="3">
    <source>
        <dbReference type="ARBA" id="ARBA00022985"/>
    </source>
</evidence>
<keyword evidence="3" id="KW-0448">Lipopolysaccharide biosynthesis</keyword>